<proteinExistence type="predicted"/>
<organism evidence="1 2">
    <name type="scientific">Hygrophoropsis aurantiaca</name>
    <dbReference type="NCBI Taxonomy" id="72124"/>
    <lineage>
        <taxon>Eukaryota</taxon>
        <taxon>Fungi</taxon>
        <taxon>Dikarya</taxon>
        <taxon>Basidiomycota</taxon>
        <taxon>Agaricomycotina</taxon>
        <taxon>Agaricomycetes</taxon>
        <taxon>Agaricomycetidae</taxon>
        <taxon>Boletales</taxon>
        <taxon>Coniophorineae</taxon>
        <taxon>Hygrophoropsidaceae</taxon>
        <taxon>Hygrophoropsis</taxon>
    </lineage>
</organism>
<accession>A0ACB8ALY2</accession>
<dbReference type="EMBL" id="MU267616">
    <property type="protein sequence ID" value="KAH7914272.1"/>
    <property type="molecule type" value="Genomic_DNA"/>
</dbReference>
<sequence>MLLCRRLLPQVHLPNHVPIQFFTRRTSHNGLARVLQPENPNAIQSRVLSETNPARQYERPPHQDHILGQLLERVDKVSKNSKWAKKNRHRQKNPKDEAHSLDVYTTLRNQDRSLLTTLSSEILAKIAENAVQDGSATIVDNLAADVLEDFVGDISIRCKIAIQLLSVKPGQSCVLHKPYINALLNLIIESHYSSLLSLEVVSQLFTNITSNASLDSEDGKTLDILLPIFEASLRAIQLPQGSKSISYRPPAPMFIAFGLVDKLVDYGRNQRALALFRILVETNHIPAEALHEMNPPAAGSQNFATTIRFTLVRSCLHWNWHLHALTVVTSLTRDQSSLDEKTLGLCMDALYAVLEGASRAQLRHCCRLICHLSKAITDFSIPDRMVRLVYDRARVLKHGGPAETLFKHTQSWEVLEKIHYPLPRGPSLTWLMEYLTTTSRNMHLARMLAKQVVELSEPIPLQDRARFIALSANHGFALHARALWERYAVGKDRNVVVGNAGTMIRMVSLFSSLAARTNAKLKALSNRREEGTEEVYYLNHDVEKERKDDIINFAKRVVDDFRQCHDPLHEARHFQLTSLARGYFLLGRVTDGFEMFRIILRRREIPDMHDLNVALSAIAEYCPRTAAGKVDRMIAKGLSPDAVTFGTILHYAVAHGDMELVSSLLDRAHDLDRGDFTQKSLATVIRTGVRLEGETSQILKANLHRAWNVITSADQSNILCTPNMGKYCIFAALQVGEPAMAFKFWDFLVKQKSQWDDREQIFLRRLLAVSIRKHCRSGHIEQERGLTMLRRLGEDLEHELPTVPA</sequence>
<gene>
    <name evidence="1" type="ORF">BJ138DRAFT_1144223</name>
</gene>
<comment type="caution">
    <text evidence="1">The sequence shown here is derived from an EMBL/GenBank/DDBJ whole genome shotgun (WGS) entry which is preliminary data.</text>
</comment>
<reference evidence="1" key="1">
    <citation type="journal article" date="2021" name="New Phytol.">
        <title>Evolutionary innovations through gain and loss of genes in the ectomycorrhizal Boletales.</title>
        <authorList>
            <person name="Wu G."/>
            <person name="Miyauchi S."/>
            <person name="Morin E."/>
            <person name="Kuo A."/>
            <person name="Drula E."/>
            <person name="Varga T."/>
            <person name="Kohler A."/>
            <person name="Feng B."/>
            <person name="Cao Y."/>
            <person name="Lipzen A."/>
            <person name="Daum C."/>
            <person name="Hundley H."/>
            <person name="Pangilinan J."/>
            <person name="Johnson J."/>
            <person name="Barry K."/>
            <person name="LaButti K."/>
            <person name="Ng V."/>
            <person name="Ahrendt S."/>
            <person name="Min B."/>
            <person name="Choi I.G."/>
            <person name="Park H."/>
            <person name="Plett J.M."/>
            <person name="Magnuson J."/>
            <person name="Spatafora J.W."/>
            <person name="Nagy L.G."/>
            <person name="Henrissat B."/>
            <person name="Grigoriev I.V."/>
            <person name="Yang Z.L."/>
            <person name="Xu J."/>
            <person name="Martin F.M."/>
        </authorList>
    </citation>
    <scope>NUCLEOTIDE SEQUENCE</scope>
    <source>
        <strain evidence="1">ATCC 28755</strain>
    </source>
</reference>
<name>A0ACB8ALY2_9AGAM</name>
<evidence type="ECO:0000313" key="1">
    <source>
        <dbReference type="EMBL" id="KAH7914272.1"/>
    </source>
</evidence>
<evidence type="ECO:0000313" key="2">
    <source>
        <dbReference type="Proteomes" id="UP000790377"/>
    </source>
</evidence>
<protein>
    <submittedName>
        <fullName evidence="1">Uncharacterized protein</fullName>
    </submittedName>
</protein>
<dbReference type="Proteomes" id="UP000790377">
    <property type="component" value="Unassembled WGS sequence"/>
</dbReference>
<keyword evidence="2" id="KW-1185">Reference proteome</keyword>